<name>B6TFZ0_MAIZE</name>
<dbReference type="PANTHER" id="PTHR33383:SF1">
    <property type="entry name" value="MEMBRANE PROTEIN INSERTION EFFICIENCY FACTOR-RELATED"/>
    <property type="match status" value="1"/>
</dbReference>
<sequence length="136" mass="15155">MAAAAPHAYSSLVPVSAARPLSGSTVSFGASCHKWRKVPAWRLHCVTEDEAEEVKDFGVNMALSMLKFYKREISPLLPSSCRYVPTCSEYSMQAYKRYGVVKGSILTAWRLCRCNPLGGYGYDPPKWFGEEDVPLQ</sequence>
<dbReference type="HAMAP" id="MF_00386">
    <property type="entry name" value="UPF0161_YidD"/>
    <property type="match status" value="1"/>
</dbReference>
<dbReference type="PANTHER" id="PTHR33383">
    <property type="entry name" value="MEMBRANE PROTEIN INSERTION EFFICIENCY FACTOR-RELATED"/>
    <property type="match status" value="1"/>
</dbReference>
<dbReference type="Pfam" id="PF01809">
    <property type="entry name" value="YidD"/>
    <property type="match status" value="1"/>
</dbReference>
<dbReference type="InterPro" id="IPR002696">
    <property type="entry name" value="Membr_insert_effic_factor_YidD"/>
</dbReference>
<evidence type="ECO:0000313" key="1">
    <source>
        <dbReference type="EMBL" id="ACG36023.1"/>
    </source>
</evidence>
<dbReference type="NCBIfam" id="TIGR00278">
    <property type="entry name" value="membrane protein insertion efficiency factor YidD"/>
    <property type="match status" value="1"/>
</dbReference>
<reference evidence="1" key="1">
    <citation type="journal article" date="2009" name="Plant Mol. Biol.">
        <title>Insights into corn genes derived from large-scale cDNA sequencing.</title>
        <authorList>
            <person name="Alexandrov N.N."/>
            <person name="Brover V.V."/>
            <person name="Freidin S."/>
            <person name="Troukhan M.E."/>
            <person name="Tatarinova T.V."/>
            <person name="Zhang H."/>
            <person name="Swaller T.J."/>
            <person name="Lu Y.P."/>
            <person name="Bouck J."/>
            <person name="Flavell R.B."/>
            <person name="Feldmann K.A."/>
        </authorList>
    </citation>
    <scope>NUCLEOTIDE SEQUENCE</scope>
</reference>
<dbReference type="EMBL" id="EU963905">
    <property type="protein sequence ID" value="ACG36023.1"/>
    <property type="molecule type" value="mRNA"/>
</dbReference>
<dbReference type="AlphaFoldDB" id="B6TFZ0"/>
<dbReference type="SMART" id="SM01234">
    <property type="entry name" value="Haemolytic"/>
    <property type="match status" value="1"/>
</dbReference>
<dbReference type="ExpressionAtlas" id="B6TFZ0">
    <property type="expression patterns" value="baseline and differential"/>
</dbReference>
<proteinExistence type="evidence at transcript level"/>
<protein>
    <submittedName>
        <fullName evidence="1">Uncharacterized protein</fullName>
    </submittedName>
</protein>
<organism evidence="1">
    <name type="scientific">Zea mays</name>
    <name type="common">Maize</name>
    <dbReference type="NCBI Taxonomy" id="4577"/>
    <lineage>
        <taxon>Eukaryota</taxon>
        <taxon>Viridiplantae</taxon>
        <taxon>Streptophyta</taxon>
        <taxon>Embryophyta</taxon>
        <taxon>Tracheophyta</taxon>
        <taxon>Spermatophyta</taxon>
        <taxon>Magnoliopsida</taxon>
        <taxon>Liliopsida</taxon>
        <taxon>Poales</taxon>
        <taxon>Poaceae</taxon>
        <taxon>PACMAD clade</taxon>
        <taxon>Panicoideae</taxon>
        <taxon>Andropogonodae</taxon>
        <taxon>Andropogoneae</taxon>
        <taxon>Tripsacinae</taxon>
        <taxon>Zea</taxon>
    </lineage>
</organism>
<accession>B6TFZ0</accession>